<gene>
    <name evidence="1" type="ORF">PENNAL_c0095G10562</name>
</gene>
<dbReference type="AlphaFoldDB" id="A0A1V6XBX2"/>
<protein>
    <submittedName>
        <fullName evidence="1">Uncharacterized protein</fullName>
    </submittedName>
</protein>
<name>A0A1V6XBX2_PENNA</name>
<reference evidence="2" key="1">
    <citation type="journal article" date="2017" name="Nat. Microbiol.">
        <title>Global analysis of biosynthetic gene clusters reveals vast potential of secondary metabolite production in Penicillium species.</title>
        <authorList>
            <person name="Nielsen J.C."/>
            <person name="Grijseels S."/>
            <person name="Prigent S."/>
            <person name="Ji B."/>
            <person name="Dainat J."/>
            <person name="Nielsen K.F."/>
            <person name="Frisvad J.C."/>
            <person name="Workman M."/>
            <person name="Nielsen J."/>
        </authorList>
    </citation>
    <scope>NUCLEOTIDE SEQUENCE [LARGE SCALE GENOMIC DNA]</scope>
    <source>
        <strain evidence="2">IBT 13039</strain>
    </source>
</reference>
<accession>A0A1V6XBX2</accession>
<dbReference type="Proteomes" id="UP000191691">
    <property type="component" value="Unassembled WGS sequence"/>
</dbReference>
<proteinExistence type="predicted"/>
<keyword evidence="2" id="KW-1185">Reference proteome</keyword>
<comment type="caution">
    <text evidence="1">The sequence shown here is derived from an EMBL/GenBank/DDBJ whole genome shotgun (WGS) entry which is preliminary data.</text>
</comment>
<dbReference type="EMBL" id="MOOB01000095">
    <property type="protein sequence ID" value="OQE72621.1"/>
    <property type="molecule type" value="Genomic_DNA"/>
</dbReference>
<evidence type="ECO:0000313" key="2">
    <source>
        <dbReference type="Proteomes" id="UP000191691"/>
    </source>
</evidence>
<organism evidence="1 2">
    <name type="scientific">Penicillium nalgiovense</name>
    <dbReference type="NCBI Taxonomy" id="60175"/>
    <lineage>
        <taxon>Eukaryota</taxon>
        <taxon>Fungi</taxon>
        <taxon>Dikarya</taxon>
        <taxon>Ascomycota</taxon>
        <taxon>Pezizomycotina</taxon>
        <taxon>Eurotiomycetes</taxon>
        <taxon>Eurotiomycetidae</taxon>
        <taxon>Eurotiales</taxon>
        <taxon>Aspergillaceae</taxon>
        <taxon>Penicillium</taxon>
    </lineage>
</organism>
<sequence length="166" mass="18692">MVEERVANSLRRPDLSRITVIFYHLGLAKDGQVEQLSAVSSHGERFSSVIRTTVRANTSPTLGAIPPEVYNVLAEDPKEVMMSFCRFIRRTHLMKREGDMEMRNIILMAHAGYCKDHVHLLRTMMGCGITPPDFRLADSLLLFMMYKGSDENADVASLVAKHAARL</sequence>
<evidence type="ECO:0000313" key="1">
    <source>
        <dbReference type="EMBL" id="OQE72621.1"/>
    </source>
</evidence>